<dbReference type="PROSITE" id="PS50112">
    <property type="entry name" value="PAS"/>
    <property type="match status" value="1"/>
</dbReference>
<keyword evidence="8" id="KW-0902">Two-component regulatory system</keyword>
<dbReference type="InterPro" id="IPR000700">
    <property type="entry name" value="PAS-assoc_C"/>
</dbReference>
<keyword evidence="10" id="KW-1133">Transmembrane helix</keyword>
<dbReference type="PANTHER" id="PTHR43065">
    <property type="entry name" value="SENSOR HISTIDINE KINASE"/>
    <property type="match status" value="1"/>
</dbReference>
<proteinExistence type="predicted"/>
<keyword evidence="5" id="KW-0547">Nucleotide-binding</keyword>
<feature type="domain" description="PAC" evidence="14">
    <location>
        <begin position="314"/>
        <end position="368"/>
    </location>
</feature>
<dbReference type="CDD" id="cd00156">
    <property type="entry name" value="REC"/>
    <property type="match status" value="1"/>
</dbReference>
<evidence type="ECO:0000256" key="7">
    <source>
        <dbReference type="ARBA" id="ARBA00022840"/>
    </source>
</evidence>
<keyword evidence="4" id="KW-0808">Transferase</keyword>
<dbReference type="SUPFAM" id="SSF55785">
    <property type="entry name" value="PYP-like sensor domain (PAS domain)"/>
    <property type="match status" value="1"/>
</dbReference>
<evidence type="ECO:0000256" key="4">
    <source>
        <dbReference type="ARBA" id="ARBA00022679"/>
    </source>
</evidence>
<keyword evidence="10" id="KW-0472">Membrane</keyword>
<keyword evidence="6" id="KW-0418">Kinase</keyword>
<keyword evidence="3 9" id="KW-0597">Phosphoprotein</keyword>
<evidence type="ECO:0000256" key="2">
    <source>
        <dbReference type="ARBA" id="ARBA00012438"/>
    </source>
</evidence>
<dbReference type="SMART" id="SM00387">
    <property type="entry name" value="HATPase_c"/>
    <property type="match status" value="1"/>
</dbReference>
<feature type="transmembrane region" description="Helical" evidence="10">
    <location>
        <begin position="16"/>
        <end position="36"/>
    </location>
</feature>
<dbReference type="PANTHER" id="PTHR43065:SF42">
    <property type="entry name" value="TWO-COMPONENT SENSOR PPRA"/>
    <property type="match status" value="1"/>
</dbReference>
<dbReference type="InterPro" id="IPR001789">
    <property type="entry name" value="Sig_transdc_resp-reg_receiver"/>
</dbReference>
<dbReference type="Gene3D" id="3.30.565.10">
    <property type="entry name" value="Histidine kinase-like ATPase, C-terminal domain"/>
    <property type="match status" value="1"/>
</dbReference>
<dbReference type="SMART" id="SM00388">
    <property type="entry name" value="HisKA"/>
    <property type="match status" value="1"/>
</dbReference>
<dbReference type="Pfam" id="PF02518">
    <property type="entry name" value="HATPase_c"/>
    <property type="match status" value="1"/>
</dbReference>
<feature type="domain" description="PAS" evidence="13">
    <location>
        <begin position="243"/>
        <end position="313"/>
    </location>
</feature>
<dbReference type="Gene3D" id="3.40.50.2300">
    <property type="match status" value="1"/>
</dbReference>
<comment type="catalytic activity">
    <reaction evidence="1">
        <text>ATP + protein L-histidine = ADP + protein N-phospho-L-histidine.</text>
        <dbReference type="EC" id="2.7.13.3"/>
    </reaction>
</comment>
<dbReference type="SMART" id="SM00448">
    <property type="entry name" value="REC"/>
    <property type="match status" value="1"/>
</dbReference>
<gene>
    <name evidence="15" type="ORF">SAMN05444273_105275</name>
</gene>
<feature type="modified residue" description="4-aspartylphosphate" evidence="9">
    <location>
        <position position="672"/>
    </location>
</feature>
<dbReference type="Pfam" id="PF00512">
    <property type="entry name" value="HisKA"/>
    <property type="match status" value="1"/>
</dbReference>
<evidence type="ECO:0000256" key="3">
    <source>
        <dbReference type="ARBA" id="ARBA00022553"/>
    </source>
</evidence>
<evidence type="ECO:0000259" key="12">
    <source>
        <dbReference type="PROSITE" id="PS50110"/>
    </source>
</evidence>
<dbReference type="InterPro" id="IPR001610">
    <property type="entry name" value="PAC"/>
</dbReference>
<evidence type="ECO:0000256" key="9">
    <source>
        <dbReference type="PROSITE-ProRule" id="PRU00169"/>
    </source>
</evidence>
<dbReference type="OrthoDB" id="9796100at2"/>
<evidence type="ECO:0000259" key="11">
    <source>
        <dbReference type="PROSITE" id="PS50109"/>
    </source>
</evidence>
<protein>
    <recommendedName>
        <fullName evidence="2">histidine kinase</fullName>
        <ecNumber evidence="2">2.7.13.3</ecNumber>
    </recommendedName>
</protein>
<dbReference type="AlphaFoldDB" id="A0A1M5B232"/>
<dbReference type="InterPro" id="IPR035965">
    <property type="entry name" value="PAS-like_dom_sf"/>
</dbReference>
<dbReference type="InterPro" id="IPR036097">
    <property type="entry name" value="HisK_dim/P_sf"/>
</dbReference>
<dbReference type="SMART" id="SM00086">
    <property type="entry name" value="PAC"/>
    <property type="match status" value="1"/>
</dbReference>
<dbReference type="GO" id="GO:0000155">
    <property type="term" value="F:phosphorelay sensor kinase activity"/>
    <property type="evidence" value="ECO:0007669"/>
    <property type="project" value="InterPro"/>
</dbReference>
<dbReference type="Gene3D" id="3.30.450.20">
    <property type="entry name" value="PAS domain"/>
    <property type="match status" value="1"/>
</dbReference>
<dbReference type="EMBL" id="FQUV01000005">
    <property type="protein sequence ID" value="SHF36407.1"/>
    <property type="molecule type" value="Genomic_DNA"/>
</dbReference>
<name>A0A1M5B232_9RHOB</name>
<evidence type="ECO:0000259" key="13">
    <source>
        <dbReference type="PROSITE" id="PS50112"/>
    </source>
</evidence>
<dbReference type="InterPro" id="IPR003594">
    <property type="entry name" value="HATPase_dom"/>
</dbReference>
<dbReference type="InterPro" id="IPR036890">
    <property type="entry name" value="HATPase_C_sf"/>
</dbReference>
<dbReference type="GO" id="GO:0005524">
    <property type="term" value="F:ATP binding"/>
    <property type="evidence" value="ECO:0007669"/>
    <property type="project" value="UniProtKB-KW"/>
</dbReference>
<dbReference type="InterPro" id="IPR000014">
    <property type="entry name" value="PAS"/>
</dbReference>
<evidence type="ECO:0000313" key="16">
    <source>
        <dbReference type="Proteomes" id="UP000184144"/>
    </source>
</evidence>
<dbReference type="InterPro" id="IPR003661">
    <property type="entry name" value="HisK_dim/P_dom"/>
</dbReference>
<dbReference type="Proteomes" id="UP000184144">
    <property type="component" value="Unassembled WGS sequence"/>
</dbReference>
<keyword evidence="7" id="KW-0067">ATP-binding</keyword>
<feature type="transmembrane region" description="Helical" evidence="10">
    <location>
        <begin position="193"/>
        <end position="220"/>
    </location>
</feature>
<sequence>MPEAVNKNTLSRSQRIRLASVMLLLLTVSLGIYLGLQTRAQFREVEASWSDYSDGVGRKGVWISSIRGHLGYGGIIHNFKNYVLRREEVYLDRTREQIDQFMTTTAEYLEATVDPDERNAIGMVRRTIKQYSAILPLAVQAAEEQWDVARTDDAVRIDDAAAIQALAELERLWTANRQVSAERMLSAVSRGQTLIWIGFASIAGLVMSSLLIGYLLILLLRDMRGALSQLSDELKKRRALQQSNERLARAVEQSPATIFMTDTDARIIYANRQFEKLTGWSRDEVIGQTPQFLQSGDTPPAEYEIIRKRLAKGLDWRGVFRNRSKDGGSYWAETKILPLVAADGTVQNYIGIGEDVTEKRQAREQVARAQKLEAVGLLAGGIAHDFNNVLTTIVGAAHLAALDAPERSEIAVEIEQIDIAARRAQSLVRGLLTFARREPGLRKPTDFGAIIDEVSRLLNASMPPTITLDCTAVEDKLIVLGDETHLHQIVMNLCRNSIEAIGGSLGEIRVLARTLYDDLPEGLASRPGGWILFEVADNGPGMSTETLQHLFDPFFTTKPLGKGSGLGLAVVFGLIEELDGTIDVTSKPKQGAKFTIYLPGTESDTSQPKLENTDIPRGRERIVVVDDQAEVAATFRRVLLRLGYQVEAFTSPLTALEHIRAEPQRPDLLISDMVMPQMSGEELVNAVRELRPDIPVIICTGYNPSGLEIAGPAVDLMNKPVDPAKLARSIRAMIDAAS</sequence>
<dbReference type="NCBIfam" id="TIGR00229">
    <property type="entry name" value="sensory_box"/>
    <property type="match status" value="1"/>
</dbReference>
<dbReference type="SUPFAM" id="SSF55874">
    <property type="entry name" value="ATPase domain of HSP90 chaperone/DNA topoisomerase II/histidine kinase"/>
    <property type="match status" value="1"/>
</dbReference>
<dbReference type="InterPro" id="IPR005467">
    <property type="entry name" value="His_kinase_dom"/>
</dbReference>
<dbReference type="InterPro" id="IPR013767">
    <property type="entry name" value="PAS_fold"/>
</dbReference>
<feature type="domain" description="Response regulatory" evidence="12">
    <location>
        <begin position="621"/>
        <end position="734"/>
    </location>
</feature>
<dbReference type="PROSITE" id="PS50113">
    <property type="entry name" value="PAC"/>
    <property type="match status" value="1"/>
</dbReference>
<dbReference type="PROSITE" id="PS50109">
    <property type="entry name" value="HIS_KIN"/>
    <property type="match status" value="1"/>
</dbReference>
<feature type="domain" description="Histidine kinase" evidence="11">
    <location>
        <begin position="381"/>
        <end position="602"/>
    </location>
</feature>
<keyword evidence="16" id="KW-1185">Reference proteome</keyword>
<dbReference type="SMART" id="SM00091">
    <property type="entry name" value="PAS"/>
    <property type="match status" value="1"/>
</dbReference>
<dbReference type="Pfam" id="PF00072">
    <property type="entry name" value="Response_reg"/>
    <property type="match status" value="1"/>
</dbReference>
<accession>A0A1M5B232</accession>
<dbReference type="SUPFAM" id="SSF47384">
    <property type="entry name" value="Homodimeric domain of signal transducing histidine kinase"/>
    <property type="match status" value="1"/>
</dbReference>
<dbReference type="InterPro" id="IPR011006">
    <property type="entry name" value="CheY-like_superfamily"/>
</dbReference>
<evidence type="ECO:0000256" key="6">
    <source>
        <dbReference type="ARBA" id="ARBA00022777"/>
    </source>
</evidence>
<evidence type="ECO:0000256" key="10">
    <source>
        <dbReference type="SAM" id="Phobius"/>
    </source>
</evidence>
<dbReference type="CDD" id="cd00130">
    <property type="entry name" value="PAS"/>
    <property type="match status" value="1"/>
</dbReference>
<dbReference type="STRING" id="1486859.SAMN05444273_105275"/>
<evidence type="ECO:0000256" key="8">
    <source>
        <dbReference type="ARBA" id="ARBA00023012"/>
    </source>
</evidence>
<dbReference type="EC" id="2.7.13.3" evidence="2"/>
<dbReference type="PROSITE" id="PS50110">
    <property type="entry name" value="RESPONSE_REGULATORY"/>
    <property type="match status" value="1"/>
</dbReference>
<keyword evidence="10" id="KW-0812">Transmembrane</keyword>
<evidence type="ECO:0000256" key="5">
    <source>
        <dbReference type="ARBA" id="ARBA00022741"/>
    </source>
</evidence>
<evidence type="ECO:0000256" key="1">
    <source>
        <dbReference type="ARBA" id="ARBA00000085"/>
    </source>
</evidence>
<dbReference type="SUPFAM" id="SSF52172">
    <property type="entry name" value="CheY-like"/>
    <property type="match status" value="1"/>
</dbReference>
<evidence type="ECO:0000259" key="14">
    <source>
        <dbReference type="PROSITE" id="PS50113"/>
    </source>
</evidence>
<dbReference type="PRINTS" id="PR00344">
    <property type="entry name" value="BCTRLSENSOR"/>
</dbReference>
<dbReference type="Gene3D" id="1.10.287.130">
    <property type="match status" value="1"/>
</dbReference>
<evidence type="ECO:0000313" key="15">
    <source>
        <dbReference type="EMBL" id="SHF36407.1"/>
    </source>
</evidence>
<organism evidence="15 16">
    <name type="scientific">Litoreibacter ascidiaceicola</name>
    <dbReference type="NCBI Taxonomy" id="1486859"/>
    <lineage>
        <taxon>Bacteria</taxon>
        <taxon>Pseudomonadati</taxon>
        <taxon>Pseudomonadota</taxon>
        <taxon>Alphaproteobacteria</taxon>
        <taxon>Rhodobacterales</taxon>
        <taxon>Roseobacteraceae</taxon>
        <taxon>Litoreibacter</taxon>
    </lineage>
</organism>
<dbReference type="InterPro" id="IPR004358">
    <property type="entry name" value="Sig_transdc_His_kin-like_C"/>
</dbReference>
<dbReference type="Pfam" id="PF00989">
    <property type="entry name" value="PAS"/>
    <property type="match status" value="1"/>
</dbReference>
<reference evidence="16" key="1">
    <citation type="submission" date="2016-11" db="EMBL/GenBank/DDBJ databases">
        <authorList>
            <person name="Varghese N."/>
            <person name="Submissions S."/>
        </authorList>
    </citation>
    <scope>NUCLEOTIDE SEQUENCE [LARGE SCALE GENOMIC DNA]</scope>
    <source>
        <strain evidence="16">DSM 100566</strain>
    </source>
</reference>
<dbReference type="GO" id="GO:0006355">
    <property type="term" value="P:regulation of DNA-templated transcription"/>
    <property type="evidence" value="ECO:0007669"/>
    <property type="project" value="InterPro"/>
</dbReference>